<dbReference type="InterPro" id="IPR029063">
    <property type="entry name" value="SAM-dependent_MTases_sf"/>
</dbReference>
<dbReference type="AlphaFoldDB" id="A0A8H7BAZ7"/>
<dbReference type="SUPFAM" id="SSF53335">
    <property type="entry name" value="S-adenosyl-L-methionine-dependent methyltransferases"/>
    <property type="match status" value="1"/>
</dbReference>
<dbReference type="CDD" id="cd02440">
    <property type="entry name" value="AdoMet_MTases"/>
    <property type="match status" value="1"/>
</dbReference>
<protein>
    <recommendedName>
        <fullName evidence="3">S-adenosyl-L-methionine-dependent methyltransferase</fullName>
    </recommendedName>
</protein>
<evidence type="ECO:0000313" key="2">
    <source>
        <dbReference type="Proteomes" id="UP000596902"/>
    </source>
</evidence>
<reference evidence="1" key="2">
    <citation type="submission" date="2020-08" db="EMBL/GenBank/DDBJ databases">
        <title>Draft Genome Sequence of Cumin Blight Pathogen Alternaria burnsii.</title>
        <authorList>
            <person name="Feng Z."/>
        </authorList>
    </citation>
    <scope>NUCLEOTIDE SEQUENCE</scope>
    <source>
        <strain evidence="1">CBS107.38</strain>
    </source>
</reference>
<dbReference type="PANTHER" id="PTHR43591:SF10">
    <property type="entry name" value="ABC TRANSMEMBRANE TYPE-1 DOMAIN-CONTAINING PROTEIN-RELATED"/>
    <property type="match status" value="1"/>
</dbReference>
<accession>A0A8H7BAZ7</accession>
<dbReference type="Pfam" id="PF13489">
    <property type="entry name" value="Methyltransf_23"/>
    <property type="match status" value="1"/>
</dbReference>
<name>A0A8H7BAZ7_9PLEO</name>
<comment type="caution">
    <text evidence="1">The sequence shown here is derived from an EMBL/GenBank/DDBJ whole genome shotgun (WGS) entry which is preliminary data.</text>
</comment>
<keyword evidence="2" id="KW-1185">Reference proteome</keyword>
<proteinExistence type="predicted"/>
<dbReference type="Proteomes" id="UP000596902">
    <property type="component" value="Unassembled WGS sequence"/>
</dbReference>
<organism evidence="1 2">
    <name type="scientific">Alternaria burnsii</name>
    <dbReference type="NCBI Taxonomy" id="1187904"/>
    <lineage>
        <taxon>Eukaryota</taxon>
        <taxon>Fungi</taxon>
        <taxon>Dikarya</taxon>
        <taxon>Ascomycota</taxon>
        <taxon>Pezizomycotina</taxon>
        <taxon>Dothideomycetes</taxon>
        <taxon>Pleosporomycetidae</taxon>
        <taxon>Pleosporales</taxon>
        <taxon>Pleosporineae</taxon>
        <taxon>Pleosporaceae</taxon>
        <taxon>Alternaria</taxon>
        <taxon>Alternaria sect. Alternaria</taxon>
    </lineage>
</organism>
<sequence length="355" mass="40727">MADIEAQVAVVRLSLPPNSRFLHWRIHKLIRQLQDSDETDSAFGDDSASETTSLKSAVYNYKYRNGRRYHAYKEGAYWGPNDETQSDQLDITHHICLLLLDGELFLAPIKEQPMHVLDLGTGTGIWAIDFADRYPSAEVIGTDLSPTQPSMVPPNVRFEIDDFTEPWLFKKDHFDFIHMRSLYGCVANWATFYREALDALQPGGYVEQLEISVVLKSDDGTVTSDSIFDRWGKISLELGDKFGKSLRTVDESRAGLEAAGFVNVVERRWKLPVGGWPADKRFKELGQYNRINWEQGIEGWSLYLLTTVMKWSKEEVEVYLAHMRTALRDRSIHAYQEVSLVYGQKPPRPRKDDDE</sequence>
<dbReference type="PANTHER" id="PTHR43591">
    <property type="entry name" value="METHYLTRANSFERASE"/>
    <property type="match status" value="1"/>
</dbReference>
<gene>
    <name evidence="1" type="ORF">GT037_005480</name>
</gene>
<dbReference type="GeneID" id="62203705"/>
<evidence type="ECO:0000313" key="1">
    <source>
        <dbReference type="EMBL" id="KAF7675975.1"/>
    </source>
</evidence>
<evidence type="ECO:0008006" key="3">
    <source>
        <dbReference type="Google" id="ProtNLM"/>
    </source>
</evidence>
<dbReference type="GO" id="GO:0008168">
    <property type="term" value="F:methyltransferase activity"/>
    <property type="evidence" value="ECO:0007669"/>
    <property type="project" value="TreeGrafter"/>
</dbReference>
<reference evidence="1" key="1">
    <citation type="submission" date="2020-01" db="EMBL/GenBank/DDBJ databases">
        <authorList>
            <person name="Feng Z.H.Z."/>
        </authorList>
    </citation>
    <scope>NUCLEOTIDE SEQUENCE</scope>
    <source>
        <strain evidence="1">CBS107.38</strain>
    </source>
</reference>
<dbReference type="Gene3D" id="3.40.50.150">
    <property type="entry name" value="Vaccinia Virus protein VP39"/>
    <property type="match status" value="1"/>
</dbReference>
<dbReference type="EMBL" id="JAAABM010000007">
    <property type="protein sequence ID" value="KAF7675975.1"/>
    <property type="molecule type" value="Genomic_DNA"/>
</dbReference>
<dbReference type="RefSeq" id="XP_038786216.1">
    <property type="nucleotide sequence ID" value="XM_038930527.1"/>
</dbReference>